<dbReference type="RefSeq" id="WP_313834778.1">
    <property type="nucleotide sequence ID" value="NZ_JAQOUE010000002.1"/>
</dbReference>
<name>A0ABU3KCS4_9BACT</name>
<proteinExistence type="predicted"/>
<dbReference type="Proteomes" id="UP001250932">
    <property type="component" value="Unassembled WGS sequence"/>
</dbReference>
<accession>A0ABU3KCS4</accession>
<evidence type="ECO:0000313" key="3">
    <source>
        <dbReference type="Proteomes" id="UP001250932"/>
    </source>
</evidence>
<keyword evidence="3" id="KW-1185">Reference proteome</keyword>
<keyword evidence="1" id="KW-0732">Signal</keyword>
<dbReference type="EMBL" id="JAQOUE010000002">
    <property type="protein sequence ID" value="MDT7044193.1"/>
    <property type="molecule type" value="Genomic_DNA"/>
</dbReference>
<comment type="caution">
    <text evidence="2">The sequence shown here is derived from an EMBL/GenBank/DDBJ whole genome shotgun (WGS) entry which is preliminary data.</text>
</comment>
<feature type="chain" id="PRO_5047376104" description="Blue (type 1) copper domain-containing protein" evidence="1">
    <location>
        <begin position="25"/>
        <end position="165"/>
    </location>
</feature>
<protein>
    <recommendedName>
        <fullName evidence="4">Blue (type 1) copper domain-containing protein</fullName>
    </recommendedName>
</protein>
<gene>
    <name evidence="2" type="ORF">PPG34_17715</name>
</gene>
<reference evidence="2 3" key="1">
    <citation type="journal article" date="2023" name="ISME J.">
        <title>Cultivation and genomic characterization of novel and ubiquitous marine nitrite-oxidizing bacteria from the Nitrospirales.</title>
        <authorList>
            <person name="Mueller A.J."/>
            <person name="Daebeler A."/>
            <person name="Herbold C.W."/>
            <person name="Kirkegaard R.H."/>
            <person name="Daims H."/>
        </authorList>
    </citation>
    <scope>NUCLEOTIDE SEQUENCE [LARGE SCALE GENOMIC DNA]</scope>
    <source>
        <strain evidence="2 3">EB</strain>
    </source>
</reference>
<evidence type="ECO:0008006" key="4">
    <source>
        <dbReference type="Google" id="ProtNLM"/>
    </source>
</evidence>
<evidence type="ECO:0000256" key="1">
    <source>
        <dbReference type="SAM" id="SignalP"/>
    </source>
</evidence>
<organism evidence="2 3">
    <name type="scientific">Candidatus Nitronereus thalassa</name>
    <dbReference type="NCBI Taxonomy" id="3020898"/>
    <lineage>
        <taxon>Bacteria</taxon>
        <taxon>Pseudomonadati</taxon>
        <taxon>Nitrospirota</taxon>
        <taxon>Nitrospiria</taxon>
        <taxon>Nitrospirales</taxon>
        <taxon>Nitrospiraceae</taxon>
        <taxon>Candidatus Nitronereus</taxon>
    </lineage>
</organism>
<evidence type="ECO:0000313" key="2">
    <source>
        <dbReference type="EMBL" id="MDT7044193.1"/>
    </source>
</evidence>
<feature type="signal peptide" evidence="1">
    <location>
        <begin position="1"/>
        <end position="24"/>
    </location>
</feature>
<sequence>MHKVLLSVLLSFLLVAAGSSVAFALQSGGVEIGDLETGSVVGQSFKELDVDLAFTAMLVGGKKVWYPPTSILNLTAQGTGGRAGRPVLLKVTNDLDTEHGFDLNADSAFAAPTSMHVKITLKPGETKYIGIPTSDLTYVTANGLLNYKCQLHAAHLGGQLLIIRK</sequence>